<dbReference type="Gene3D" id="2.40.30.10">
    <property type="entry name" value="Translation factors"/>
    <property type="match status" value="1"/>
</dbReference>
<dbReference type="PANTHER" id="PTHR43721">
    <property type="entry name" value="ELONGATION FACTOR TU-RELATED"/>
    <property type="match status" value="1"/>
</dbReference>
<dbReference type="Pfam" id="PF00009">
    <property type="entry name" value="GTP_EFTU"/>
    <property type="match status" value="1"/>
</dbReference>
<dbReference type="GO" id="GO:0005525">
    <property type="term" value="F:GTP binding"/>
    <property type="evidence" value="ECO:0007669"/>
    <property type="project" value="InterPro"/>
</dbReference>
<dbReference type="OrthoDB" id="5342685at2759"/>
<evidence type="ECO:0000259" key="2">
    <source>
        <dbReference type="Pfam" id="PF00009"/>
    </source>
</evidence>
<dbReference type="InterPro" id="IPR000795">
    <property type="entry name" value="T_Tr_GTP-bd_dom"/>
</dbReference>
<dbReference type="InterPro" id="IPR050055">
    <property type="entry name" value="EF-Tu_GTPase"/>
</dbReference>
<organism evidence="4">
    <name type="scientific">Dissoconium aciculare CBS 342.82</name>
    <dbReference type="NCBI Taxonomy" id="1314786"/>
    <lineage>
        <taxon>Eukaryota</taxon>
        <taxon>Fungi</taxon>
        <taxon>Dikarya</taxon>
        <taxon>Ascomycota</taxon>
        <taxon>Pezizomycotina</taxon>
        <taxon>Dothideomycetes</taxon>
        <taxon>Dothideomycetidae</taxon>
        <taxon>Mycosphaerellales</taxon>
        <taxon>Dissoconiaceae</taxon>
        <taxon>Dissoconium</taxon>
    </lineage>
</organism>
<dbReference type="SUPFAM" id="SSF52540">
    <property type="entry name" value="P-loop containing nucleoside triphosphate hydrolases"/>
    <property type="match status" value="1"/>
</dbReference>
<gene>
    <name evidence="4" type="ORF">K489DRAFT_145794</name>
</gene>
<accession>A0A6J3MBE6</accession>
<protein>
    <recommendedName>
        <fullName evidence="2">Tr-type G domain-containing protein</fullName>
    </recommendedName>
</protein>
<keyword evidence="3" id="KW-1185">Reference proteome</keyword>
<dbReference type="InterPro" id="IPR027417">
    <property type="entry name" value="P-loop_NTPase"/>
</dbReference>
<evidence type="ECO:0000313" key="3">
    <source>
        <dbReference type="Proteomes" id="UP000504637"/>
    </source>
</evidence>
<reference evidence="4" key="1">
    <citation type="submission" date="2020-01" db="EMBL/GenBank/DDBJ databases">
        <authorList>
            <consortium name="DOE Joint Genome Institute"/>
            <person name="Haridas S."/>
            <person name="Albert R."/>
            <person name="Binder M."/>
            <person name="Bloem J."/>
            <person name="Labutti K."/>
            <person name="Salamov A."/>
            <person name="Andreopoulos B."/>
            <person name="Baker S.E."/>
            <person name="Barry K."/>
            <person name="Bills G."/>
            <person name="Bluhm B.H."/>
            <person name="Cannon C."/>
            <person name="Castanera R."/>
            <person name="Culley D.E."/>
            <person name="Daum C."/>
            <person name="Ezra D."/>
            <person name="Gonzalez J.B."/>
            <person name="Henrissat B."/>
            <person name="Kuo A."/>
            <person name="Liang C."/>
            <person name="Lipzen A."/>
            <person name="Lutzoni F."/>
            <person name="Magnuson J."/>
            <person name="Mondo S."/>
            <person name="Nolan M."/>
            <person name="Ohm R."/>
            <person name="Pangilinan J."/>
            <person name="Park H.-J."/>
            <person name="Ramirez L."/>
            <person name="Alfaro M."/>
            <person name="Sun H."/>
            <person name="Tritt A."/>
            <person name="Yoshinaga Y."/>
            <person name="Zwiers L.-H."/>
            <person name="Turgeon B.G."/>
            <person name="Goodwin S.B."/>
            <person name="Spatafora J.W."/>
            <person name="Crous P.W."/>
            <person name="Grigoriev I.V."/>
        </authorList>
    </citation>
    <scope>NUCLEOTIDE SEQUENCE</scope>
    <source>
        <strain evidence="4">CBS 342.82</strain>
    </source>
</reference>
<proteinExistence type="predicted"/>
<name>A0A6J3MBE6_9PEZI</name>
<dbReference type="GO" id="GO:0003746">
    <property type="term" value="F:translation elongation factor activity"/>
    <property type="evidence" value="ECO:0007669"/>
    <property type="project" value="TreeGrafter"/>
</dbReference>
<feature type="domain" description="Tr-type G" evidence="2">
    <location>
        <begin position="303"/>
        <end position="561"/>
    </location>
</feature>
<dbReference type="GeneID" id="54356974"/>
<dbReference type="RefSeq" id="XP_033461990.1">
    <property type="nucleotide sequence ID" value="XM_033599175.1"/>
</dbReference>
<reference evidence="4" key="2">
    <citation type="submission" date="2020-04" db="EMBL/GenBank/DDBJ databases">
        <authorList>
            <consortium name="NCBI Genome Project"/>
        </authorList>
    </citation>
    <scope>NUCLEOTIDE SEQUENCE</scope>
    <source>
        <strain evidence="4">CBS 342.82</strain>
    </source>
</reference>
<dbReference type="Proteomes" id="UP000504637">
    <property type="component" value="Unplaced"/>
</dbReference>
<dbReference type="AlphaFoldDB" id="A0A6J3MBE6"/>
<dbReference type="PANTHER" id="PTHR43721:SF30">
    <property type="entry name" value="TR-TYPE G DOMAIN-CONTAINING PROTEIN"/>
    <property type="match status" value="1"/>
</dbReference>
<evidence type="ECO:0000256" key="1">
    <source>
        <dbReference type="SAM" id="MobiDB-lite"/>
    </source>
</evidence>
<dbReference type="GO" id="GO:0003924">
    <property type="term" value="F:GTPase activity"/>
    <property type="evidence" value="ECO:0007669"/>
    <property type="project" value="InterPro"/>
</dbReference>
<feature type="region of interest" description="Disordered" evidence="1">
    <location>
        <begin position="621"/>
        <end position="643"/>
    </location>
</feature>
<dbReference type="Gene3D" id="3.40.50.300">
    <property type="entry name" value="P-loop containing nucleotide triphosphate hydrolases"/>
    <property type="match status" value="1"/>
</dbReference>
<reference evidence="4" key="3">
    <citation type="submission" date="2025-08" db="UniProtKB">
        <authorList>
            <consortium name="RefSeq"/>
        </authorList>
    </citation>
    <scope>IDENTIFICATION</scope>
    <source>
        <strain evidence="4">CBS 342.82</strain>
    </source>
</reference>
<sequence length="872" mass="93253">MASIFTYDPDPPRVASPWLQAIADLPDERPDASGPKLSVPSVMECRKVTRLQAEPQEGPIEYKLHLLLRPRRKFRSTSTGGHTAPPKHAKFGQAIPGRRVPEADGGHGNYNPAAPAAAISTQQTRQLRLEKLTTQLMWRLQQSSPHHTSSATNTIIPAFPEALPELQAPQEISKLLHGLEESKGALYEIGVTDDGALIGLAEDEMLESLNNLRAMAACLGCTVEVLRKEVVGECEWLEESISGGKERKIRRVGKLIVVEALVKPFLHAKSPVIDSLELPQHLPSLDGITNDADLTPSSTEQLRITLTGPTMSGKSTLLGTLTTSTLDNGRGTSRLSMLKHRHEITSGITSSVTQELLGYQDGTGGSLEVVNYATENVAAWIDIHVAAANNRLVLVSDSAGHPRYRRTTLRGLVGWAPHWTLLCIPAGDVSTTSNIVGSPLQQPGAVMSEMDLSGAQMDLCLRLSLPLVIVITKLDLASRSGLRERLTKILDTLKAAGRRPVILPNRPGAVSEEDLQSLPTSALDSVRSAIGPSFEDKLSIVPIVLTSAVDGTGIGNLHSLLHVLPISASPAQVVHDAQSAVFHLEDVYSKPAEGSGVIISGRLRSGLISVGDVLELGPFSGHDPLDDSEDSDERPLRKANAQPLASRSFPGALRGAHFASPSLALPTQEWRRVKVTSIRNLRLPVHFLNADQVGTIAVVLENEDSANRRASDLALSRIRKGMVLASSRPVATRTFSARFKREDLESLAVGNHVVVYISSVRASAKIISARTPDTAPASPVLDGQSHEPFSFDDVNASLMDGKEMFGPVAGVVTAAELVVTLSFDAAKEFVMVGDQALLMPGGGPGLYGGLERGEKGVAGLEGFVGLITEVHA</sequence>
<evidence type="ECO:0000313" key="4">
    <source>
        <dbReference type="RefSeq" id="XP_033461990.1"/>
    </source>
</evidence>